<feature type="domain" description="Microcystin LR degradation protein MlrC N-terminal" evidence="3">
    <location>
        <begin position="26"/>
        <end position="319"/>
    </location>
</feature>
<gene>
    <name evidence="4" type="ORF">JOF43_000890</name>
</gene>
<dbReference type="RefSeq" id="WP_209899658.1">
    <property type="nucleotide sequence ID" value="NZ_BAAAJW010000004.1"/>
</dbReference>
<dbReference type="InterPro" id="IPR010799">
    <property type="entry name" value="MlrC_C"/>
</dbReference>
<dbReference type="Pfam" id="PF07171">
    <property type="entry name" value="MlrC_C"/>
    <property type="match status" value="1"/>
</dbReference>
<sequence>MSATTPSTHPTELSRPDARGSGPLPRIGIAGIAIESSTFTPYRSSEQDFEVRRGTGAILERYPFFADGSTSGQALREAAEYVGVLHARALPGGQLEREAYEAWKQEIVDGLAAAHAEQALDGFFFDIHGAMSVVGLEDAEGDLITAIRAVIGPDAVVGTAMDLHGNVSHTLFEACDLLTCYRHAPHIDAWETRERGLRDLVGTAARVRDGGALPHKALVHVPILLPGEKTSTRIEPAKSIYAGIPAITQRDGITDISCWIGFAWADQPRCQAAIVAVGDDAAAVDAAALELAGTVWQARHDFEFVAPTGSFTECLDRALASEARPFWISDSGDNPGAGGADDTTYCLARLLDREEILSGRVSALMVSLVDEVSADAAHELGVGGRGEFAVGARIDTRDPGPVRLRAEVSALDETGPTGRAAALRVLEGDRPTGLTVMVTARRSQWARHEMFERLGLSMTGFDVVTVKMGYLEPDQYEAAADWLLALTPGGVDQDLVRLGHSRINRPMIPFDPEIPAPTRQDVLTGGGAHS</sequence>
<dbReference type="InterPro" id="IPR009197">
    <property type="entry name" value="MlrC"/>
</dbReference>
<dbReference type="Pfam" id="PF07364">
    <property type="entry name" value="DUF1485"/>
    <property type="match status" value="1"/>
</dbReference>
<evidence type="ECO:0000259" key="3">
    <source>
        <dbReference type="Pfam" id="PF07364"/>
    </source>
</evidence>
<feature type="region of interest" description="Disordered" evidence="1">
    <location>
        <begin position="1"/>
        <end position="23"/>
    </location>
</feature>
<dbReference type="PIRSF" id="PIRSF012702">
    <property type="entry name" value="UCP012702"/>
    <property type="match status" value="1"/>
</dbReference>
<feature type="domain" description="Microcystin LR degradation protein MlrC C-terminal" evidence="2">
    <location>
        <begin position="328"/>
        <end position="502"/>
    </location>
</feature>
<protein>
    <submittedName>
        <fullName evidence="4">Microcystin degradation protein MlrC</fullName>
    </submittedName>
</protein>
<evidence type="ECO:0000313" key="5">
    <source>
        <dbReference type="Proteomes" id="UP001519290"/>
    </source>
</evidence>
<dbReference type="Proteomes" id="UP001519290">
    <property type="component" value="Unassembled WGS sequence"/>
</dbReference>
<name>A0ABS4WY91_9MICO</name>
<proteinExistence type="predicted"/>
<organism evidence="4 5">
    <name type="scientific">Brachybacterium sacelli</name>
    <dbReference type="NCBI Taxonomy" id="173364"/>
    <lineage>
        <taxon>Bacteria</taxon>
        <taxon>Bacillati</taxon>
        <taxon>Actinomycetota</taxon>
        <taxon>Actinomycetes</taxon>
        <taxon>Micrococcales</taxon>
        <taxon>Dermabacteraceae</taxon>
        <taxon>Brachybacterium</taxon>
    </lineage>
</organism>
<feature type="compositionally biased region" description="Polar residues" evidence="1">
    <location>
        <begin position="1"/>
        <end position="11"/>
    </location>
</feature>
<keyword evidence="5" id="KW-1185">Reference proteome</keyword>
<evidence type="ECO:0000256" key="1">
    <source>
        <dbReference type="SAM" id="MobiDB-lite"/>
    </source>
</evidence>
<accession>A0ABS4WY91</accession>
<dbReference type="EMBL" id="JAGIOD010000001">
    <property type="protein sequence ID" value="MBP2380933.1"/>
    <property type="molecule type" value="Genomic_DNA"/>
</dbReference>
<comment type="caution">
    <text evidence="4">The sequence shown here is derived from an EMBL/GenBank/DDBJ whole genome shotgun (WGS) entry which is preliminary data.</text>
</comment>
<dbReference type="InterPro" id="IPR015995">
    <property type="entry name" value="MlrC_N"/>
</dbReference>
<evidence type="ECO:0000259" key="2">
    <source>
        <dbReference type="Pfam" id="PF07171"/>
    </source>
</evidence>
<evidence type="ECO:0000313" key="4">
    <source>
        <dbReference type="EMBL" id="MBP2380933.1"/>
    </source>
</evidence>
<reference evidence="4 5" key="1">
    <citation type="submission" date="2021-03" db="EMBL/GenBank/DDBJ databases">
        <title>Sequencing the genomes of 1000 actinobacteria strains.</title>
        <authorList>
            <person name="Klenk H.-P."/>
        </authorList>
    </citation>
    <scope>NUCLEOTIDE SEQUENCE [LARGE SCALE GENOMIC DNA]</scope>
    <source>
        <strain evidence="4 5">DSM 14566</strain>
    </source>
</reference>